<dbReference type="RefSeq" id="WP_248344510.1">
    <property type="nucleotide sequence ID" value="NZ_AP025592.1"/>
</dbReference>
<evidence type="ECO:0000313" key="1">
    <source>
        <dbReference type="EMBL" id="BDG07671.1"/>
    </source>
</evidence>
<sequence>MIVCPVCEHAQVSPDECEVCGKRFRPGPAGGEVTAPPEAWLEPTALDEARSGAVAPIAELEPTRFEASAAAPAPIPDLEPTAAAAVEVPAERLADFEPTLADVIPGDRPTAVPAVLVCRYCRTPASPGELLCGRCGMRLPVLHPVAPVAPRAAPVPCPSCGTPGEGERCIACGARRSRSG</sequence>
<evidence type="ECO:0008006" key="3">
    <source>
        <dbReference type="Google" id="ProtNLM"/>
    </source>
</evidence>
<name>A0ABM7X744_9BACT</name>
<dbReference type="Proteomes" id="UP001162734">
    <property type="component" value="Chromosome"/>
</dbReference>
<accession>A0ABM7X744</accession>
<keyword evidence="2" id="KW-1185">Reference proteome</keyword>
<organism evidence="1 2">
    <name type="scientific">Anaeromyxobacter paludicola</name>
    <dbReference type="NCBI Taxonomy" id="2918171"/>
    <lineage>
        <taxon>Bacteria</taxon>
        <taxon>Pseudomonadati</taxon>
        <taxon>Myxococcota</taxon>
        <taxon>Myxococcia</taxon>
        <taxon>Myxococcales</taxon>
        <taxon>Cystobacterineae</taxon>
        <taxon>Anaeromyxobacteraceae</taxon>
        <taxon>Anaeromyxobacter</taxon>
    </lineage>
</organism>
<protein>
    <recommendedName>
        <fullName evidence="3">DZANK-type domain-containing protein</fullName>
    </recommendedName>
</protein>
<gene>
    <name evidence="1" type="ORF">AMPC_07840</name>
</gene>
<proteinExistence type="predicted"/>
<reference evidence="2" key="1">
    <citation type="journal article" date="2022" name="Int. J. Syst. Evol. Microbiol.">
        <title>Anaeromyxobacter oryzae sp. nov., Anaeromyxobacter diazotrophicus sp. nov. and Anaeromyxobacter paludicola sp. nov., isolated from paddy soils.</title>
        <authorList>
            <person name="Itoh H."/>
            <person name="Xu Z."/>
            <person name="Mise K."/>
            <person name="Masuda Y."/>
            <person name="Ushijima N."/>
            <person name="Hayakawa C."/>
            <person name="Shiratori Y."/>
            <person name="Senoo K."/>
        </authorList>
    </citation>
    <scope>NUCLEOTIDE SEQUENCE [LARGE SCALE GENOMIC DNA]</scope>
    <source>
        <strain evidence="2">Red630</strain>
    </source>
</reference>
<dbReference type="EMBL" id="AP025592">
    <property type="protein sequence ID" value="BDG07671.1"/>
    <property type="molecule type" value="Genomic_DNA"/>
</dbReference>
<evidence type="ECO:0000313" key="2">
    <source>
        <dbReference type="Proteomes" id="UP001162734"/>
    </source>
</evidence>